<keyword evidence="5" id="KW-1015">Disulfide bond</keyword>
<feature type="transmembrane region" description="Helical" evidence="6">
    <location>
        <begin position="305"/>
        <end position="327"/>
    </location>
</feature>
<feature type="signal peptide" evidence="7">
    <location>
        <begin position="1"/>
        <end position="31"/>
    </location>
</feature>
<dbReference type="RefSeq" id="XP_013404186.1">
    <property type="nucleotide sequence ID" value="XM_013548732.2"/>
</dbReference>
<feature type="chain" id="PRO_5010291736" evidence="7">
    <location>
        <begin position="32"/>
        <end position="335"/>
    </location>
</feature>
<keyword evidence="4" id="KW-0520">NAD</keyword>
<dbReference type="GO" id="GO:0016740">
    <property type="term" value="F:transferase activity"/>
    <property type="evidence" value="ECO:0007669"/>
    <property type="project" value="UniProtKB-KW"/>
</dbReference>
<dbReference type="Gene3D" id="1.20.82.10">
    <property type="entry name" value="ADP Ribosyl Cyclase, Chain A, domain 1"/>
    <property type="match status" value="1"/>
</dbReference>
<dbReference type="PANTHER" id="PTHR10912:SF7">
    <property type="entry name" value="ADP-RIBOSYL CYCLASE_CYCLIC ADP-RIBOSE HYDROLASE"/>
    <property type="match status" value="1"/>
</dbReference>
<keyword evidence="6" id="KW-0472">Membrane</keyword>
<dbReference type="InParanoid" id="A0A1S3J1P8"/>
<evidence type="ECO:0000256" key="6">
    <source>
        <dbReference type="SAM" id="Phobius"/>
    </source>
</evidence>
<dbReference type="KEGG" id="lak:106169313"/>
<evidence type="ECO:0000256" key="1">
    <source>
        <dbReference type="ARBA" id="ARBA00005406"/>
    </source>
</evidence>
<dbReference type="Pfam" id="PF02267">
    <property type="entry name" value="Rib_hydrolayse"/>
    <property type="match status" value="1"/>
</dbReference>
<dbReference type="InterPro" id="IPR003193">
    <property type="entry name" value="ADP-ribosyl_cyclase"/>
</dbReference>
<proteinExistence type="inferred from homology"/>
<evidence type="ECO:0000313" key="9">
    <source>
        <dbReference type="RefSeq" id="XP_013404186.1"/>
    </source>
</evidence>
<keyword evidence="3 9" id="KW-0378">Hydrolase</keyword>
<evidence type="ECO:0000313" key="8">
    <source>
        <dbReference type="Proteomes" id="UP000085678"/>
    </source>
</evidence>
<keyword evidence="6" id="KW-1133">Transmembrane helix</keyword>
<reference evidence="9" key="1">
    <citation type="journal article" date="2015" name="Nat. Commun.">
        <title>The Lingula genome provides insights into brachiopod evolution and the origin of phosphate biomineralization.</title>
        <authorList>
            <person name="Luo Y.J."/>
            <person name="Takeuchi T."/>
            <person name="Koyanagi R."/>
            <person name="Yamada L."/>
            <person name="Kanda M."/>
            <person name="Khalturina M."/>
            <person name="Fujie M."/>
            <person name="Yamasaki S.I."/>
            <person name="Endo K."/>
            <person name="Satoh N."/>
        </authorList>
    </citation>
    <scope>NUCLEOTIDE SEQUENCE</scope>
</reference>
<keyword evidence="7" id="KW-0732">Signal</keyword>
<accession>A0A1S3J1P8</accession>
<dbReference type="GO" id="GO:0016849">
    <property type="term" value="F:phosphorus-oxygen lyase activity"/>
    <property type="evidence" value="ECO:0007669"/>
    <property type="project" value="TreeGrafter"/>
</dbReference>
<sequence>MSSAKWGSVLICTCLAFVFLSLCLVSQPTAASAGTNRHIREIFIGQCWYYTEYIGQSLGESVQKNCTDLWEKFSHAWMYKDPCDVTVADYEPFVNAATVPGEVPTNKAVFWEAAYTLAHDYSGRRRRYVASADILTGYLGNHVFAWCGQEEEPGINYDHCPLEEDCPMFQGQYGGMWTAVSKAFAEVCTGVIKMILNGTTAGSNVAFNERSYFNLFELPNLPKAKVTRFQLMVFHDVGKTHKETCNNGSIPLLKKRLEELGFEYDCIDDPSALKHILCLDDINSAECQFASKVLRPTSASYTTGAGLQTLVFGGILILSVSCLWLFYNHLQNKLS</sequence>
<protein>
    <submittedName>
        <fullName evidence="9">ADP-ribosyl cyclase/cyclic ADP-ribose hydrolase 2</fullName>
    </submittedName>
</protein>
<dbReference type="PANTHER" id="PTHR10912">
    <property type="entry name" value="ADP-RIBOSYL CYCLASE"/>
    <property type="match status" value="1"/>
</dbReference>
<dbReference type="STRING" id="7574.A0A1S3J1P8"/>
<dbReference type="AlphaFoldDB" id="A0A1S3J1P8"/>
<keyword evidence="2" id="KW-0808">Transferase</keyword>
<name>A0A1S3J1P8_LINAN</name>
<keyword evidence="6" id="KW-0812">Transmembrane</keyword>
<evidence type="ECO:0000256" key="3">
    <source>
        <dbReference type="ARBA" id="ARBA00022801"/>
    </source>
</evidence>
<dbReference type="GeneID" id="106169313"/>
<organism evidence="8 9">
    <name type="scientific">Lingula anatina</name>
    <name type="common">Brachiopod</name>
    <name type="synonym">Lingula unguis</name>
    <dbReference type="NCBI Taxonomy" id="7574"/>
    <lineage>
        <taxon>Eukaryota</taxon>
        <taxon>Metazoa</taxon>
        <taxon>Spiralia</taxon>
        <taxon>Lophotrochozoa</taxon>
        <taxon>Brachiopoda</taxon>
        <taxon>Linguliformea</taxon>
        <taxon>Lingulata</taxon>
        <taxon>Lingulida</taxon>
        <taxon>Linguloidea</taxon>
        <taxon>Lingulidae</taxon>
        <taxon>Lingula</taxon>
    </lineage>
</organism>
<keyword evidence="8" id="KW-1185">Reference proteome</keyword>
<reference evidence="9" key="2">
    <citation type="submission" date="2025-08" db="UniProtKB">
        <authorList>
            <consortium name="RefSeq"/>
        </authorList>
    </citation>
    <scope>IDENTIFICATION</scope>
</reference>
<dbReference type="OrthoDB" id="10028716at2759"/>
<dbReference type="Proteomes" id="UP000085678">
    <property type="component" value="Unplaced"/>
</dbReference>
<evidence type="ECO:0000256" key="7">
    <source>
        <dbReference type="SAM" id="SignalP"/>
    </source>
</evidence>
<evidence type="ECO:0000256" key="4">
    <source>
        <dbReference type="ARBA" id="ARBA00023027"/>
    </source>
</evidence>
<comment type="similarity">
    <text evidence="1">Belongs to the ADP-ribosyl cyclase family.</text>
</comment>
<dbReference type="SUPFAM" id="SSF52309">
    <property type="entry name" value="N-(deoxy)ribosyltransferase-like"/>
    <property type="match status" value="1"/>
</dbReference>
<dbReference type="GO" id="GO:0061809">
    <property type="term" value="F:NAD+ nucleosidase activity, cyclic ADP-ribose generating"/>
    <property type="evidence" value="ECO:0007669"/>
    <property type="project" value="InterPro"/>
</dbReference>
<evidence type="ECO:0000256" key="5">
    <source>
        <dbReference type="ARBA" id="ARBA00023157"/>
    </source>
</evidence>
<gene>
    <name evidence="9" type="primary">LOC106169313</name>
</gene>
<dbReference type="Gene3D" id="3.40.50.720">
    <property type="entry name" value="NAD(P)-binding Rossmann-like Domain"/>
    <property type="match status" value="1"/>
</dbReference>
<evidence type="ECO:0000256" key="2">
    <source>
        <dbReference type="ARBA" id="ARBA00022679"/>
    </source>
</evidence>
<dbReference type="GO" id="GO:0005886">
    <property type="term" value="C:plasma membrane"/>
    <property type="evidence" value="ECO:0007669"/>
    <property type="project" value="TreeGrafter"/>
</dbReference>